<gene>
    <name evidence="1" type="ORF">MNB_SM-7-1186</name>
</gene>
<dbReference type="Pfam" id="PF09700">
    <property type="entry name" value="Cas_Cmr3"/>
    <property type="match status" value="2"/>
</dbReference>
<dbReference type="EMBL" id="FPHB01000020">
    <property type="protein sequence ID" value="SFV51954.1"/>
    <property type="molecule type" value="Genomic_DNA"/>
</dbReference>
<dbReference type="InterPro" id="IPR019117">
    <property type="entry name" value="CRISPR-assoc_protein_Cmr3"/>
</dbReference>
<protein>
    <submittedName>
        <fullName evidence="1">CRISPR-associated RAMP Cmr3</fullName>
    </submittedName>
</protein>
<sequence length="352" mass="40418">MSYTYLVTLQPQDDFFFGGEYTFAKDDTRQNEGSRYSALSTYFPQQSALLGMLRKTLLVQNGNLTLHLRGEWVDSGKKGQHNPNYEEAVRLVGKDSFSYEQEGDFGIIEAISPLFLKRGETSYIVDAKDKNYSPKRNTDIKMSLNGKVGVSLFMENFNPKEYSDEQLIGTDGSTISITEIFEEVQSVGIKKSHSSQTKEDSLFQKRGYKLKDKALFAFYLTLKEPLKWKKAYVTLGADRSSFMMRLHQTKESFNSTFAKLFEPKDLDRIVLHSETLVDKESYNKALFIYGKRKSYRYLKDKNASRSKRYYLFERGSVIYTNDLEALSANLAKEHLQKVGINHFTSIKGKANV</sequence>
<organism evidence="1">
    <name type="scientific">hydrothermal vent metagenome</name>
    <dbReference type="NCBI Taxonomy" id="652676"/>
    <lineage>
        <taxon>unclassified sequences</taxon>
        <taxon>metagenomes</taxon>
        <taxon>ecological metagenomes</taxon>
    </lineage>
</organism>
<proteinExistence type="predicted"/>
<name>A0A1W1BEI6_9ZZZZ</name>
<reference evidence="1" key="1">
    <citation type="submission" date="2016-10" db="EMBL/GenBank/DDBJ databases">
        <authorList>
            <person name="de Groot N.N."/>
        </authorList>
    </citation>
    <scope>NUCLEOTIDE SEQUENCE</scope>
</reference>
<accession>A0A1W1BEI6</accession>
<dbReference type="AlphaFoldDB" id="A0A1W1BEI6"/>
<evidence type="ECO:0000313" key="1">
    <source>
        <dbReference type="EMBL" id="SFV51954.1"/>
    </source>
</evidence>